<keyword evidence="4" id="KW-1185">Reference proteome</keyword>
<dbReference type="Pfam" id="PF00857">
    <property type="entry name" value="Isochorismatase"/>
    <property type="match status" value="1"/>
</dbReference>
<dbReference type="GO" id="GO:0016787">
    <property type="term" value="F:hydrolase activity"/>
    <property type="evidence" value="ECO:0007669"/>
    <property type="project" value="UniProtKB-KW"/>
</dbReference>
<organism evidence="3 4">
    <name type="scientific">Halomonas dongshanensis</name>
    <dbReference type="NCBI Taxonomy" id="2890835"/>
    <lineage>
        <taxon>Bacteria</taxon>
        <taxon>Pseudomonadati</taxon>
        <taxon>Pseudomonadota</taxon>
        <taxon>Gammaproteobacteria</taxon>
        <taxon>Oceanospirillales</taxon>
        <taxon>Halomonadaceae</taxon>
        <taxon>Halomonas</taxon>
    </lineage>
</organism>
<dbReference type="InterPro" id="IPR036380">
    <property type="entry name" value="Isochorismatase-like_sf"/>
</dbReference>
<dbReference type="EMBL" id="JAJISC010000004">
    <property type="protein sequence ID" value="MCS2609759.1"/>
    <property type="molecule type" value="Genomic_DNA"/>
</dbReference>
<evidence type="ECO:0000256" key="1">
    <source>
        <dbReference type="ARBA" id="ARBA00022801"/>
    </source>
</evidence>
<dbReference type="Gene3D" id="3.40.50.850">
    <property type="entry name" value="Isochorismatase-like"/>
    <property type="match status" value="1"/>
</dbReference>
<evidence type="ECO:0000313" key="3">
    <source>
        <dbReference type="EMBL" id="MCS2609759.1"/>
    </source>
</evidence>
<evidence type="ECO:0000259" key="2">
    <source>
        <dbReference type="Pfam" id="PF00857"/>
    </source>
</evidence>
<dbReference type="CDD" id="cd00431">
    <property type="entry name" value="cysteine_hydrolases"/>
    <property type="match status" value="1"/>
</dbReference>
<name>A0ABT2EE48_9GAMM</name>
<gene>
    <name evidence="3" type="ORF">LLY24_10570</name>
</gene>
<proteinExistence type="predicted"/>
<dbReference type="InterPro" id="IPR000868">
    <property type="entry name" value="Isochorismatase-like_dom"/>
</dbReference>
<comment type="caution">
    <text evidence="3">The sequence shown here is derived from an EMBL/GenBank/DDBJ whole genome shotgun (WGS) entry which is preliminary data.</text>
</comment>
<keyword evidence="1 3" id="KW-0378">Hydrolase</keyword>
<accession>A0ABT2EE48</accession>
<dbReference type="PANTHER" id="PTHR43540:SF10">
    <property type="entry name" value="ISOCHORISMATASE"/>
    <property type="match status" value="1"/>
</dbReference>
<dbReference type="Proteomes" id="UP001165542">
    <property type="component" value="Unassembled WGS sequence"/>
</dbReference>
<dbReference type="SUPFAM" id="SSF52499">
    <property type="entry name" value="Isochorismatase-like hydrolases"/>
    <property type="match status" value="1"/>
</dbReference>
<evidence type="ECO:0000313" key="4">
    <source>
        <dbReference type="Proteomes" id="UP001165542"/>
    </source>
</evidence>
<dbReference type="InterPro" id="IPR050272">
    <property type="entry name" value="Isochorismatase-like_hydrls"/>
</dbReference>
<sequence>MKALINIDYTNDFVADSGSLTCGEPGQNIHDALLALTKAFFDAGDFVVFAIDRHTSNDPYHPETALFPPHNIEHTPGRALYGEFEPYHHAIQSAPNVHTLDKSRYSAFHGTDLETRLRERGITEIHLAGVCTDICVLHTAVDAYNKGFRIVVHQNAVASFDPNGHAWALSHFENVLGARVI</sequence>
<protein>
    <submittedName>
        <fullName evidence="3">Cysteine hydrolase</fullName>
    </submittedName>
</protein>
<dbReference type="RefSeq" id="WP_259036258.1">
    <property type="nucleotide sequence ID" value="NZ_JAJISC010000004.1"/>
</dbReference>
<reference evidence="3" key="1">
    <citation type="submission" date="2021-11" db="EMBL/GenBank/DDBJ databases">
        <title>Halomonas sp., isolated from a coastal aquaculture zone in Dongshan Bay.</title>
        <authorList>
            <person name="Lin W."/>
        </authorList>
    </citation>
    <scope>NUCLEOTIDE SEQUENCE</scope>
    <source>
        <strain evidence="3">Yzlin-01</strain>
    </source>
</reference>
<dbReference type="PANTHER" id="PTHR43540">
    <property type="entry name" value="PEROXYUREIDOACRYLATE/UREIDOACRYLATE AMIDOHYDROLASE-RELATED"/>
    <property type="match status" value="1"/>
</dbReference>
<feature type="domain" description="Isochorismatase-like" evidence="2">
    <location>
        <begin position="3"/>
        <end position="175"/>
    </location>
</feature>